<dbReference type="InterPro" id="IPR015943">
    <property type="entry name" value="WD40/YVTN_repeat-like_dom_sf"/>
</dbReference>
<feature type="region of interest" description="Disordered" evidence="2">
    <location>
        <begin position="1544"/>
        <end position="1589"/>
    </location>
</feature>
<dbReference type="PROSITE" id="PS50082">
    <property type="entry name" value="WD_REPEATS_2"/>
    <property type="match status" value="1"/>
</dbReference>
<keyword evidence="1" id="KW-0853">WD repeat</keyword>
<evidence type="ECO:0000313" key="3">
    <source>
        <dbReference type="EMBL" id="KAJ8449761.1"/>
    </source>
</evidence>
<dbReference type="InterPro" id="IPR001680">
    <property type="entry name" value="WD40_rpt"/>
</dbReference>
<dbReference type="InterPro" id="IPR053290">
    <property type="entry name" value="TSET_complex_member"/>
</dbReference>
<dbReference type="OrthoDB" id="509637at2759"/>
<proteinExistence type="predicted"/>
<organism evidence="3 4">
    <name type="scientific">Carnegiea gigantea</name>
    <dbReference type="NCBI Taxonomy" id="171969"/>
    <lineage>
        <taxon>Eukaryota</taxon>
        <taxon>Viridiplantae</taxon>
        <taxon>Streptophyta</taxon>
        <taxon>Embryophyta</taxon>
        <taxon>Tracheophyta</taxon>
        <taxon>Spermatophyta</taxon>
        <taxon>Magnoliopsida</taxon>
        <taxon>eudicotyledons</taxon>
        <taxon>Gunneridae</taxon>
        <taxon>Pentapetalae</taxon>
        <taxon>Caryophyllales</taxon>
        <taxon>Cactineae</taxon>
        <taxon>Cactaceae</taxon>
        <taxon>Cactoideae</taxon>
        <taxon>Echinocereeae</taxon>
        <taxon>Carnegiea</taxon>
    </lineage>
</organism>
<name>A0A9Q1QQA0_9CARY</name>
<evidence type="ECO:0000256" key="2">
    <source>
        <dbReference type="SAM" id="MobiDB-lite"/>
    </source>
</evidence>
<feature type="compositionally biased region" description="Polar residues" evidence="2">
    <location>
        <begin position="1654"/>
        <end position="1703"/>
    </location>
</feature>
<dbReference type="EMBL" id="JAKOGI010000019">
    <property type="protein sequence ID" value="KAJ8449761.1"/>
    <property type="molecule type" value="Genomic_DNA"/>
</dbReference>
<feature type="compositionally biased region" description="Polar residues" evidence="2">
    <location>
        <begin position="1577"/>
        <end position="1589"/>
    </location>
</feature>
<evidence type="ECO:0008006" key="5">
    <source>
        <dbReference type="Google" id="ProtNLM"/>
    </source>
</evidence>
<reference evidence="3" key="1">
    <citation type="submission" date="2022-04" db="EMBL/GenBank/DDBJ databases">
        <title>Carnegiea gigantea Genome sequencing and assembly v2.</title>
        <authorList>
            <person name="Copetti D."/>
            <person name="Sanderson M.J."/>
            <person name="Burquez A."/>
            <person name="Wojciechowski M.F."/>
        </authorList>
    </citation>
    <scope>NUCLEOTIDE SEQUENCE</scope>
    <source>
        <strain evidence="3">SGP5-SGP5p</strain>
        <tissue evidence="3">Aerial part</tissue>
    </source>
</reference>
<feature type="compositionally biased region" description="Low complexity" evidence="2">
    <location>
        <begin position="1379"/>
        <end position="1400"/>
    </location>
</feature>
<feature type="compositionally biased region" description="Polar residues" evidence="2">
    <location>
        <begin position="1348"/>
        <end position="1367"/>
    </location>
</feature>
<accession>A0A9Q1QQA0</accession>
<dbReference type="Gene3D" id="2.130.10.10">
    <property type="entry name" value="YVTN repeat-like/Quinoprotein amine dehydrogenase"/>
    <property type="match status" value="2"/>
</dbReference>
<feature type="compositionally biased region" description="Low complexity" evidence="2">
    <location>
        <begin position="1635"/>
        <end position="1648"/>
    </location>
</feature>
<protein>
    <recommendedName>
        <fullName evidence="5">Transducin/WD40 repeat-like superfamily protein</fullName>
    </recommendedName>
</protein>
<comment type="caution">
    <text evidence="3">The sequence shown here is derived from an EMBL/GenBank/DDBJ whole genome shotgun (WGS) entry which is preliminary data.</text>
</comment>
<dbReference type="InterPro" id="IPR036322">
    <property type="entry name" value="WD40_repeat_dom_sf"/>
</dbReference>
<dbReference type="SMART" id="SM00320">
    <property type="entry name" value="WD40"/>
    <property type="match status" value="3"/>
</dbReference>
<gene>
    <name evidence="3" type="ORF">Cgig2_001417</name>
</gene>
<feature type="region of interest" description="Disordered" evidence="2">
    <location>
        <begin position="1117"/>
        <end position="1467"/>
    </location>
</feature>
<feature type="compositionally biased region" description="Polar residues" evidence="2">
    <location>
        <begin position="1544"/>
        <end position="1564"/>
    </location>
</feature>
<evidence type="ECO:0000256" key="1">
    <source>
        <dbReference type="PROSITE-ProRule" id="PRU00221"/>
    </source>
</evidence>
<feature type="compositionally biased region" description="Polar residues" evidence="2">
    <location>
        <begin position="1149"/>
        <end position="1172"/>
    </location>
</feature>
<keyword evidence="4" id="KW-1185">Reference proteome</keyword>
<dbReference type="SUPFAM" id="SSF50978">
    <property type="entry name" value="WD40 repeat-like"/>
    <property type="match status" value="1"/>
</dbReference>
<feature type="compositionally biased region" description="Polar residues" evidence="2">
    <location>
        <begin position="1315"/>
        <end position="1332"/>
    </location>
</feature>
<feature type="compositionally biased region" description="Polar residues" evidence="2">
    <location>
        <begin position="1455"/>
        <end position="1467"/>
    </location>
</feature>
<dbReference type="Gene3D" id="1.25.40.470">
    <property type="match status" value="1"/>
</dbReference>
<dbReference type="PANTHER" id="PTHR45521:SF2">
    <property type="entry name" value="TRANSDUCIN_WD40 REPEAT-LIKE SUPERFAMILY PROTEIN"/>
    <property type="match status" value="1"/>
</dbReference>
<evidence type="ECO:0000313" key="4">
    <source>
        <dbReference type="Proteomes" id="UP001153076"/>
    </source>
</evidence>
<feature type="compositionally biased region" description="Low complexity" evidence="2">
    <location>
        <begin position="1727"/>
        <end position="1742"/>
    </location>
</feature>
<feature type="compositionally biased region" description="Polar residues" evidence="2">
    <location>
        <begin position="1204"/>
        <end position="1236"/>
    </location>
</feature>
<dbReference type="Pfam" id="PF00400">
    <property type="entry name" value="WD40"/>
    <property type="match status" value="2"/>
</dbReference>
<sequence>MLRLRAFRPSNAKIVKIQVHPTHPWLVTADNSDNVSVWNWEYRQVVYELKAGGVDQRRLVGAKLEKLAEGDLDYRGKPTEAIKGGSVKQVSFYDDDVHFWKLWSHRAAAAEAPSAVSDATSAFSSIAPATKGRHYLVICCENKAIFLDLVTMRGRDVPKQELDNNMEFLSRSSASEGPLVAFGGSDGLIRVLSMVTWKVRLSESSVILLTRRYTGGHKGAINCLMTFMVSSAQAMLVSGGSDGLLMIWSADHGHDSRDFVPKYSLKGHDGGVAAVDLLRISGGAPQLITVGADKTMAIWDTVSFREIRRIKPVPKMSCHSVASWCHPRAPNLDILTCVKDSHIWAVEYPTVFTRPLCELSCLVPPQVLASSKKLRVYCMVAHPLQPHLVATGTNVGIIISELDFRALPPVAALPSPAGSREHSAVFVVGRELKLLTFKLSNTANPLGSNETLADSAKSTGDSEPLQVNQMKKHISTSIPHDAYSVLSLSSSGKFLAVVWPDVPFFSIYKVSDWSIIDSGGARLLAWDTCHDRFAILESAVIGLHGGALLGIAYRTSHRVNAPALSMSSSGFGNGASSFNAFDDGFSSNHPLAELSARTFQLYSWETFQPLGSLLPQPEWTAWDQTVEYCAFAYQQYIVISSLRPQYRYLGDVAIPYATNAVWHRRQLFVATPTTIEVVFVDAGVALIDIETKRMKGEQKLKEAQARAVAEHGELTLISVDGPKADTNESMSLRPPMLQVVRLASFQHAPSVPSYLTLPKLSKIDEDDSGMPEERKDGEIAVAGGGVAVAVTRFPAEQKRPIGPLVVVGVRDGVLWLIDRYMQAHALSLSHPGIRCRCLAAYGDAVSAVKWATRLAREHHDDLAQFMLGMGCTAEALHLPGISKRLEFDLAMQGNDLKRALQCLLTMSNSRDIEQETVGLELISLLNVAAKKENMVDAVKGIAKFTKQFFDLIDAADATAQSEIAREALKRLAAAGSVKGALQVDDLRGLALRLANHGELTRLNTLVSNLISLGLGREAAFAAAVLGDNALMEKAWQETGMLAEAVLHSHAHGRPTLRNLVETWNKGLQKEIEHTRPKTTDATAAFLASLEDPNLPRLEDANKNPPIEILPPGMSSLSLSISAPKKPKLAGKGSQQEPGKPLLLEAPPADSTQSGFPSAADSNQPGAAPSTDSGHPGAPSADPNRPASADSTEPRAPVPSGDGSVASQSAECTQSGDSLSADSNQLEPLPPSDSNQPHAPPSSDAHHSRAPPPADENQPLAFPPPDITQCQAATPLALPQPDVDQPLALAPGGFDQSQGLPSADGKQPLALFPGSLHQSQGHTPPAGLNQSQGLPPADGKQPLALSPGSLHQSQGQIPPAGLNQSQGLPSPDRRQPLALPPGSFGQSQGPPASPSLSQGPPSTNPGQNLALPTAGFNQTPGPPADFNQLQQSLPSADVKQPQAHLFDESRGLPSAGLNQPQVLTSAGLNNPSPLHAAVLNQSQGILSPSLHQSQGLPSTGLNQPQAFHAAGLNHSQYIPSPSLYQSHGLPSASLSQPQAFHAAGLNQSQGIPSPSLCQSQGSPSAGLSHPLPLASAGFDQSQGLPSASSNQPQALHVVSLNQSQGISSPTLYQSQGLPSAGLNQPQALLAAGLNQSQSLPSPSLNQSQGLPPPGLNQSQGLPPTSSNQPLALSTGDFKQTQGLPSSDVNDQPLSHPPSNSNQPTFALGANASEPPLVDGADFFGTKESTPTTSTSTSTSTSSPLGGLELLL</sequence>
<feature type="region of interest" description="Disordered" evidence="2">
    <location>
        <begin position="1635"/>
        <end position="1750"/>
    </location>
</feature>
<feature type="repeat" description="WD" evidence="1">
    <location>
        <begin position="265"/>
        <end position="309"/>
    </location>
</feature>
<dbReference type="Proteomes" id="UP001153076">
    <property type="component" value="Unassembled WGS sequence"/>
</dbReference>
<dbReference type="PANTHER" id="PTHR45521">
    <property type="entry name" value="TSET COMPLEX MEMBER TSTF"/>
    <property type="match status" value="1"/>
</dbReference>